<dbReference type="Pfam" id="PF02384">
    <property type="entry name" value="N6_Mtase"/>
    <property type="match status" value="2"/>
</dbReference>
<evidence type="ECO:0000256" key="3">
    <source>
        <dbReference type="ARBA" id="ARBA00022603"/>
    </source>
</evidence>
<dbReference type="EMBL" id="JBJJXE010000001">
    <property type="protein sequence ID" value="MFL1731553.1"/>
    <property type="molecule type" value="Genomic_DNA"/>
</dbReference>
<evidence type="ECO:0000256" key="2">
    <source>
        <dbReference type="ARBA" id="ARBA00011900"/>
    </source>
</evidence>
<evidence type="ECO:0000256" key="5">
    <source>
        <dbReference type="ARBA" id="ARBA00022691"/>
    </source>
</evidence>
<accession>A0ABW8U326</accession>
<organism evidence="9 10">
    <name type="scientific">Moraxella oculi</name>
    <dbReference type="NCBI Taxonomy" id="2940516"/>
    <lineage>
        <taxon>Bacteria</taxon>
        <taxon>Pseudomonadati</taxon>
        <taxon>Pseudomonadota</taxon>
        <taxon>Gammaproteobacteria</taxon>
        <taxon>Moraxellales</taxon>
        <taxon>Moraxellaceae</taxon>
        <taxon>Moraxella</taxon>
    </lineage>
</organism>
<evidence type="ECO:0000256" key="6">
    <source>
        <dbReference type="ARBA" id="ARBA00022747"/>
    </source>
</evidence>
<keyword evidence="5" id="KW-0949">S-adenosyl-L-methionine</keyword>
<dbReference type="EC" id="2.1.1.72" evidence="2"/>
<dbReference type="GO" id="GO:0032259">
    <property type="term" value="P:methylation"/>
    <property type="evidence" value="ECO:0007669"/>
    <property type="project" value="UniProtKB-KW"/>
</dbReference>
<reference evidence="9 10" key="1">
    <citation type="submission" date="2024-11" db="EMBL/GenBank/DDBJ databases">
        <title>First Report of Moraxella oculi in Brazil in an Infectious Bovine Keratoconjunctivitis Outbreak.</title>
        <authorList>
            <person name="Carvalho C.V."/>
            <person name="Domingues R."/>
            <person name="Coutinho C."/>
            <person name="Honorio N.T.B.S."/>
            <person name="Faza D.R.L.R."/>
            <person name="Carvalho W.A."/>
            <person name="Machado A.B.F."/>
            <person name="Martins M.F."/>
            <person name="Gaspar E.B."/>
        </authorList>
    </citation>
    <scope>NUCLEOTIDE SEQUENCE [LARGE SCALE GENOMIC DNA]</scope>
    <source>
        <strain evidence="9 10">2117LE</strain>
    </source>
</reference>
<sequence length="642" mass="72007">MSDCLKEALKGSAKTANKTNFGKPDFHLEKYKPKDKIIPVIIENKLSIKKLVSENKDGVKFDDKSIANFAVNGALYYARNIIASHKYDEVIAIGCAGDNKNNAKIQVYYVFGTGENAFKLIETCTAFDFLENQKAFGEFYKNAVLTEDDKHRILINSQVVLKSYAKALNKLMHNHNITAPQRVLYVSGMLLAMQDTKDSNGNIIDGLTPNDLKGFQTANKRDGILIFNQINEFLTYKQINENKKSLMLASFNEIAKDSQRDEPTKNDKAVSNLLQEEASPTKQIFSFIYEYIYKSIDGLAGHIDIMGEMYSEFLKYALGDGKEIGIVLTPPYVTKMMAQILNIGIDNKVMDLATGSAGFLISAMELMIEQAETKYGKNTTNANELIAKIKTEQLLGIELNAEMYTLATTNMILRGDGSSKIEKGSAFNRPPERFSVFNADRVLLNPPFSYDENGMPFIAYGLDKMQKGGLGAIIIQDSAGSGKAIKSNTDILSKHTLIASIKMPTDLFQPMAGVQTSIYIFKAHTPHDSDVPVKFIDFRNDGYKRTERSLQEIDNPTQRYQDIIKIYKAGKNAKVDDKLWDLDDIYIESCITLNGNDWNFDQHKKIDTKPTLADFKKTVADYLSWEVSQILQNQKDDDLGKA</sequence>
<evidence type="ECO:0000256" key="1">
    <source>
        <dbReference type="ARBA" id="ARBA00006594"/>
    </source>
</evidence>
<gene>
    <name evidence="9" type="ORF">ACJHVH_00845</name>
</gene>
<keyword evidence="4 9" id="KW-0808">Transferase</keyword>
<evidence type="ECO:0000259" key="8">
    <source>
        <dbReference type="Pfam" id="PF02384"/>
    </source>
</evidence>
<dbReference type="RefSeq" id="WP_407068422.1">
    <property type="nucleotide sequence ID" value="NZ_JBJJXE010000001.1"/>
</dbReference>
<keyword evidence="6" id="KW-0680">Restriction system</keyword>
<dbReference type="Proteomes" id="UP001624684">
    <property type="component" value="Unassembled WGS sequence"/>
</dbReference>
<feature type="domain" description="DNA methylase adenine-specific" evidence="8">
    <location>
        <begin position="303"/>
        <end position="451"/>
    </location>
</feature>
<proteinExistence type="inferred from homology"/>
<dbReference type="GO" id="GO:0008168">
    <property type="term" value="F:methyltransferase activity"/>
    <property type="evidence" value="ECO:0007669"/>
    <property type="project" value="UniProtKB-KW"/>
</dbReference>
<keyword evidence="3 9" id="KW-0489">Methyltransferase</keyword>
<comment type="catalytic activity">
    <reaction evidence="7">
        <text>a 2'-deoxyadenosine in DNA + S-adenosyl-L-methionine = an N(6)-methyl-2'-deoxyadenosine in DNA + S-adenosyl-L-homocysteine + H(+)</text>
        <dbReference type="Rhea" id="RHEA:15197"/>
        <dbReference type="Rhea" id="RHEA-COMP:12418"/>
        <dbReference type="Rhea" id="RHEA-COMP:12419"/>
        <dbReference type="ChEBI" id="CHEBI:15378"/>
        <dbReference type="ChEBI" id="CHEBI:57856"/>
        <dbReference type="ChEBI" id="CHEBI:59789"/>
        <dbReference type="ChEBI" id="CHEBI:90615"/>
        <dbReference type="ChEBI" id="CHEBI:90616"/>
        <dbReference type="EC" id="2.1.1.72"/>
    </reaction>
</comment>
<dbReference type="Gene3D" id="3.40.50.150">
    <property type="entry name" value="Vaccinia Virus protein VP39"/>
    <property type="match status" value="1"/>
</dbReference>
<dbReference type="SUPFAM" id="SSF53335">
    <property type="entry name" value="S-adenosyl-L-methionine-dependent methyltransferases"/>
    <property type="match status" value="1"/>
</dbReference>
<protein>
    <recommendedName>
        <fullName evidence="2">site-specific DNA-methyltransferase (adenine-specific)</fullName>
        <ecNumber evidence="2">2.1.1.72</ecNumber>
    </recommendedName>
</protein>
<dbReference type="InterPro" id="IPR051537">
    <property type="entry name" value="DNA_Adenine_Mtase"/>
</dbReference>
<evidence type="ECO:0000313" key="9">
    <source>
        <dbReference type="EMBL" id="MFL1731553.1"/>
    </source>
</evidence>
<comment type="caution">
    <text evidence="9">The sequence shown here is derived from an EMBL/GenBank/DDBJ whole genome shotgun (WGS) entry which is preliminary data.</text>
</comment>
<dbReference type="InterPro" id="IPR003356">
    <property type="entry name" value="DNA_methylase_A-5"/>
</dbReference>
<evidence type="ECO:0000313" key="10">
    <source>
        <dbReference type="Proteomes" id="UP001624684"/>
    </source>
</evidence>
<dbReference type="PRINTS" id="PR00507">
    <property type="entry name" value="N12N6MTFRASE"/>
</dbReference>
<name>A0ABW8U326_9GAMM</name>
<evidence type="ECO:0000256" key="7">
    <source>
        <dbReference type="ARBA" id="ARBA00047942"/>
    </source>
</evidence>
<evidence type="ECO:0000256" key="4">
    <source>
        <dbReference type="ARBA" id="ARBA00022679"/>
    </source>
</evidence>
<keyword evidence="10" id="KW-1185">Reference proteome</keyword>
<dbReference type="PANTHER" id="PTHR42933:SF1">
    <property type="entry name" value="SITE-SPECIFIC DNA-METHYLTRANSFERASE (ADENINE-SPECIFIC)"/>
    <property type="match status" value="1"/>
</dbReference>
<comment type="similarity">
    <text evidence="1">Belongs to the N(4)/N(6)-methyltransferase family.</text>
</comment>
<dbReference type="PANTHER" id="PTHR42933">
    <property type="entry name" value="SLR6095 PROTEIN"/>
    <property type="match status" value="1"/>
</dbReference>
<feature type="domain" description="DNA methylase adenine-specific" evidence="8">
    <location>
        <begin position="456"/>
        <end position="585"/>
    </location>
</feature>
<dbReference type="InterPro" id="IPR029063">
    <property type="entry name" value="SAM-dependent_MTases_sf"/>
</dbReference>